<dbReference type="CDD" id="cd02696">
    <property type="entry name" value="MurNAc-LAA"/>
    <property type="match status" value="1"/>
</dbReference>
<dbReference type="Gene3D" id="2.60.40.3500">
    <property type="match status" value="1"/>
</dbReference>
<dbReference type="AlphaFoldDB" id="A0A562QDN5"/>
<keyword evidence="8" id="KW-0961">Cell wall biogenesis/degradation</keyword>
<evidence type="ECO:0000256" key="2">
    <source>
        <dbReference type="ARBA" id="ARBA00004418"/>
    </source>
</evidence>
<comment type="caution">
    <text evidence="11">The sequence shown here is derived from an EMBL/GenBank/DDBJ whole genome shotgun (WGS) entry which is preliminary data.</text>
</comment>
<dbReference type="InterPro" id="IPR021731">
    <property type="entry name" value="AMIN_dom"/>
</dbReference>
<proteinExistence type="inferred from homology"/>
<evidence type="ECO:0000256" key="9">
    <source>
        <dbReference type="ARBA" id="ARBA00074581"/>
    </source>
</evidence>
<dbReference type="InterPro" id="IPR002508">
    <property type="entry name" value="MurNAc-LAA_cat"/>
</dbReference>
<evidence type="ECO:0000259" key="10">
    <source>
        <dbReference type="SMART" id="SM00646"/>
    </source>
</evidence>
<dbReference type="OrthoDB" id="9806267at2"/>
<dbReference type="GO" id="GO:0030288">
    <property type="term" value="C:outer membrane-bounded periplasmic space"/>
    <property type="evidence" value="ECO:0007669"/>
    <property type="project" value="TreeGrafter"/>
</dbReference>
<evidence type="ECO:0000313" key="11">
    <source>
        <dbReference type="EMBL" id="TWI54844.1"/>
    </source>
</evidence>
<dbReference type="EMBL" id="VLKY01000005">
    <property type="protein sequence ID" value="TWI54844.1"/>
    <property type="molecule type" value="Genomic_DNA"/>
</dbReference>
<dbReference type="GO" id="GO:0071555">
    <property type="term" value="P:cell wall organization"/>
    <property type="evidence" value="ECO:0007669"/>
    <property type="project" value="UniProtKB-KW"/>
</dbReference>
<dbReference type="PANTHER" id="PTHR30404:SF0">
    <property type="entry name" value="N-ACETYLMURAMOYL-L-ALANINE AMIDASE AMIC"/>
    <property type="match status" value="1"/>
</dbReference>
<dbReference type="Pfam" id="PF01520">
    <property type="entry name" value="Amidase_3"/>
    <property type="match status" value="1"/>
</dbReference>
<dbReference type="GO" id="GO:0009253">
    <property type="term" value="P:peptidoglycan catabolic process"/>
    <property type="evidence" value="ECO:0007669"/>
    <property type="project" value="InterPro"/>
</dbReference>
<organism evidence="11 12">
    <name type="scientific">Pseudomonas duriflava</name>
    <dbReference type="NCBI Taxonomy" id="459528"/>
    <lineage>
        <taxon>Bacteria</taxon>
        <taxon>Pseudomonadati</taxon>
        <taxon>Pseudomonadota</taxon>
        <taxon>Gammaproteobacteria</taxon>
        <taxon>Pseudomonadales</taxon>
        <taxon>Pseudomonadaceae</taxon>
        <taxon>Pseudomonas</taxon>
    </lineage>
</organism>
<dbReference type="EC" id="3.5.1.28" evidence="4"/>
<dbReference type="GO" id="GO:0008745">
    <property type="term" value="F:N-acetylmuramoyl-L-alanine amidase activity"/>
    <property type="evidence" value="ECO:0007669"/>
    <property type="project" value="UniProtKB-EC"/>
</dbReference>
<reference evidence="11 12" key="1">
    <citation type="journal article" date="2015" name="Stand. Genomic Sci.">
        <title>Genomic Encyclopedia of Bacterial and Archaeal Type Strains, Phase III: the genomes of soil and plant-associated and newly described type strains.</title>
        <authorList>
            <person name="Whitman W.B."/>
            <person name="Woyke T."/>
            <person name="Klenk H.P."/>
            <person name="Zhou Y."/>
            <person name="Lilburn T.G."/>
            <person name="Beck B.J."/>
            <person name="De Vos P."/>
            <person name="Vandamme P."/>
            <person name="Eisen J.A."/>
            <person name="Garrity G."/>
            <person name="Hugenholtz P."/>
            <person name="Kyrpides N.C."/>
        </authorList>
    </citation>
    <scope>NUCLEOTIDE SEQUENCE [LARGE SCALE GENOMIC DNA]</scope>
    <source>
        <strain evidence="11 12">CGMCC 1.6858</strain>
    </source>
</reference>
<comment type="subcellular location">
    <subcellularLocation>
        <location evidence="2">Periplasm</location>
    </subcellularLocation>
</comment>
<dbReference type="InterPro" id="IPR050695">
    <property type="entry name" value="N-acetylmuramoyl_amidase_3"/>
</dbReference>
<gene>
    <name evidence="11" type="ORF">IQ22_01747</name>
</gene>
<evidence type="ECO:0000256" key="6">
    <source>
        <dbReference type="ARBA" id="ARBA00022764"/>
    </source>
</evidence>
<dbReference type="SUPFAM" id="SSF53187">
    <property type="entry name" value="Zn-dependent exopeptidases"/>
    <property type="match status" value="1"/>
</dbReference>
<evidence type="ECO:0000256" key="1">
    <source>
        <dbReference type="ARBA" id="ARBA00001561"/>
    </source>
</evidence>
<evidence type="ECO:0000313" key="12">
    <source>
        <dbReference type="Proteomes" id="UP000316905"/>
    </source>
</evidence>
<feature type="domain" description="MurNAc-LAA" evidence="10">
    <location>
        <begin position="227"/>
        <end position="383"/>
    </location>
</feature>
<dbReference type="RefSeq" id="WP_145140740.1">
    <property type="nucleotide sequence ID" value="NZ_VLKY01000005.1"/>
</dbReference>
<dbReference type="PANTHER" id="PTHR30404">
    <property type="entry name" value="N-ACETYLMURAMOYL-L-ALANINE AMIDASE"/>
    <property type="match status" value="1"/>
</dbReference>
<dbReference type="SMART" id="SM00646">
    <property type="entry name" value="Ami_3"/>
    <property type="match status" value="1"/>
</dbReference>
<keyword evidence="6" id="KW-0574">Periplasm</keyword>
<keyword evidence="12" id="KW-1185">Reference proteome</keyword>
<evidence type="ECO:0000256" key="4">
    <source>
        <dbReference type="ARBA" id="ARBA00011901"/>
    </source>
</evidence>
<evidence type="ECO:0000256" key="5">
    <source>
        <dbReference type="ARBA" id="ARBA00022729"/>
    </source>
</evidence>
<dbReference type="FunFam" id="3.40.630.40:FF:000001">
    <property type="entry name" value="N-acetylmuramoyl-L-alanine amidase"/>
    <property type="match status" value="1"/>
</dbReference>
<keyword evidence="7" id="KW-0378">Hydrolase</keyword>
<sequence>MNRRRLLNLLLASLTLPVAFPVLALPQRLTNARAWQDAEKLRLVLDLSGPVRYKTFRLSAPDRIIIDLANTQLTGSLNGIVLKNSPVRSIRSAPFNTSDTRVVLELAQPVSLDSFLLGPAQNAGHRLVLDLKPAQVPNVPTLVDEPATVLASAPMVNRAGKGRDIIVVVDAGHGGKDPGALSARGDREKDVVLVIARNLAKMINQQKGYKARLVRNDDFFVPLRKRVEIARKYNADMFISVHADAAPRRTASGASVYALSENGATSTTARWLANRENDADLIGANEILKNKDPVLAGVLLDMSMNATISSSLDLGSRVLEHLSSVTGLHLKRVEQAGFAVLKSPDIPSILVETGFMSNDRDSQRLLDARHQRALAQSIFKGVHAYFSDRPPTGTYLSSLKEQEAG</sequence>
<accession>A0A562QDN5</accession>
<protein>
    <recommendedName>
        <fullName evidence="9">N-acetylmuramoyl-L-alanine amidase AmiC</fullName>
        <ecNumber evidence="4">3.5.1.28</ecNumber>
    </recommendedName>
</protein>
<dbReference type="Gene3D" id="3.40.630.40">
    <property type="entry name" value="Zn-dependent exopeptidases"/>
    <property type="match status" value="1"/>
</dbReference>
<dbReference type="Pfam" id="PF11741">
    <property type="entry name" value="AMIN"/>
    <property type="match status" value="1"/>
</dbReference>
<evidence type="ECO:0000256" key="3">
    <source>
        <dbReference type="ARBA" id="ARBA00010860"/>
    </source>
</evidence>
<name>A0A562QDN5_9PSED</name>
<keyword evidence="5" id="KW-0732">Signal</keyword>
<comment type="catalytic activity">
    <reaction evidence="1">
        <text>Hydrolyzes the link between N-acetylmuramoyl residues and L-amino acid residues in certain cell-wall glycopeptides.</text>
        <dbReference type="EC" id="3.5.1.28"/>
    </reaction>
</comment>
<dbReference type="Proteomes" id="UP000316905">
    <property type="component" value="Unassembled WGS sequence"/>
</dbReference>
<comment type="similarity">
    <text evidence="3">Belongs to the N-acetylmuramoyl-L-alanine amidase 3 family.</text>
</comment>
<evidence type="ECO:0000256" key="8">
    <source>
        <dbReference type="ARBA" id="ARBA00023316"/>
    </source>
</evidence>
<evidence type="ECO:0000256" key="7">
    <source>
        <dbReference type="ARBA" id="ARBA00022801"/>
    </source>
</evidence>